<feature type="chain" id="PRO_5019824439" description="GP-PDE domain-containing protein" evidence="2">
    <location>
        <begin position="31"/>
        <end position="785"/>
    </location>
</feature>
<proteinExistence type="predicted"/>
<evidence type="ECO:0000259" key="3">
    <source>
        <dbReference type="PROSITE" id="PS51704"/>
    </source>
</evidence>
<dbReference type="Pfam" id="PF03009">
    <property type="entry name" value="GDPD"/>
    <property type="match status" value="1"/>
</dbReference>
<comment type="caution">
    <text evidence="4">The sequence shown here is derived from an EMBL/GenBank/DDBJ whole genome shotgun (WGS) entry which is preliminary data.</text>
</comment>
<dbReference type="AlphaFoldDB" id="A0A495XX45"/>
<organism evidence="4 5">
    <name type="scientific">Terracoccus luteus</name>
    <dbReference type="NCBI Taxonomy" id="53356"/>
    <lineage>
        <taxon>Bacteria</taxon>
        <taxon>Bacillati</taxon>
        <taxon>Actinomycetota</taxon>
        <taxon>Actinomycetes</taxon>
        <taxon>Micrococcales</taxon>
        <taxon>Intrasporangiaceae</taxon>
        <taxon>Terracoccus</taxon>
    </lineage>
</organism>
<accession>A0A495XX45</accession>
<evidence type="ECO:0000256" key="2">
    <source>
        <dbReference type="SAM" id="SignalP"/>
    </source>
</evidence>
<keyword evidence="5" id="KW-1185">Reference proteome</keyword>
<keyword evidence="2" id="KW-0732">Signal</keyword>
<dbReference type="InterPro" id="IPR027372">
    <property type="entry name" value="Phytase-like_dom"/>
</dbReference>
<evidence type="ECO:0000256" key="1">
    <source>
        <dbReference type="SAM" id="MobiDB-lite"/>
    </source>
</evidence>
<dbReference type="PANTHER" id="PTHR37957">
    <property type="entry name" value="BLR7070 PROTEIN"/>
    <property type="match status" value="1"/>
</dbReference>
<evidence type="ECO:0000313" key="4">
    <source>
        <dbReference type="EMBL" id="RKT77999.1"/>
    </source>
</evidence>
<gene>
    <name evidence="4" type="ORF">DFJ68_1434</name>
</gene>
<dbReference type="InterPro" id="IPR017946">
    <property type="entry name" value="PLC-like_Pdiesterase_TIM-brl"/>
</dbReference>
<dbReference type="GO" id="GO:0006629">
    <property type="term" value="P:lipid metabolic process"/>
    <property type="evidence" value="ECO:0007669"/>
    <property type="project" value="InterPro"/>
</dbReference>
<feature type="region of interest" description="Disordered" evidence="1">
    <location>
        <begin position="27"/>
        <end position="53"/>
    </location>
</feature>
<name>A0A495XX45_9MICO</name>
<dbReference type="GO" id="GO:0008081">
    <property type="term" value="F:phosphoric diester hydrolase activity"/>
    <property type="evidence" value="ECO:0007669"/>
    <property type="project" value="InterPro"/>
</dbReference>
<dbReference type="Proteomes" id="UP000278440">
    <property type="component" value="Unassembled WGS sequence"/>
</dbReference>
<dbReference type="PROSITE" id="PS51704">
    <property type="entry name" value="GP_PDE"/>
    <property type="match status" value="1"/>
</dbReference>
<evidence type="ECO:0000313" key="5">
    <source>
        <dbReference type="Proteomes" id="UP000278440"/>
    </source>
</evidence>
<dbReference type="InterPro" id="IPR030395">
    <property type="entry name" value="GP_PDE_dom"/>
</dbReference>
<dbReference type="SUPFAM" id="SSF51695">
    <property type="entry name" value="PLC-like phosphodiesterases"/>
    <property type="match status" value="1"/>
</dbReference>
<feature type="region of interest" description="Disordered" evidence="1">
    <location>
        <begin position="239"/>
        <end position="263"/>
    </location>
</feature>
<protein>
    <recommendedName>
        <fullName evidence="3">GP-PDE domain-containing protein</fullName>
    </recommendedName>
</protein>
<dbReference type="EMBL" id="RBXT01000001">
    <property type="protein sequence ID" value="RKT77999.1"/>
    <property type="molecule type" value="Genomic_DNA"/>
</dbReference>
<dbReference type="Pfam" id="PF13449">
    <property type="entry name" value="Phytase-like"/>
    <property type="match status" value="1"/>
</dbReference>
<dbReference type="Gene3D" id="3.20.20.190">
    <property type="entry name" value="Phosphatidylinositol (PI) phosphodiesterase"/>
    <property type="match status" value="1"/>
</dbReference>
<feature type="domain" description="GP-PDE" evidence="3">
    <location>
        <begin position="468"/>
        <end position="770"/>
    </location>
</feature>
<sequence length="785" mass="83813">MKTFRTRTVGAAAIGLLTIAAASTSSPASAAEDRTVSPVGVASMGTTSSSPDPDKAMLLRWSVLPTATYVPGSEPSGAFTTGNAAIPAPYAGQPVQGFSATHRLADGTSLVMSDNGYGSKANSGDFLLSVHRIRPNAVQLPTAVGAAPVKGDRTAYLGTPIRLSDPFNRISWPTWRDGACAAAAASNPAGYTCPTPDRLLTGWDFDIESMQIAKDGTMWFGEEFGPFLLHTDSSGRLLSAPIPTPGVRSPSDPTLPPGQQPTLANSKGFEGMAIEPDLRTLHPMLEGVTTEDAAKGRTRDLRVYTVRTTGTRASFAPGHSYYRLDDPANAIGDFIMVNDRQGLVLERDNGQGASAVTKRVYLVDLDRTSRDGVMHKQLLVDLMNLPNPLGLGGFGPTFTFPFVTIEDLEIIDGRTIAVMNDNNFPAVGGRSGTEPDQNEYLEIRLPRRLDVAQSLLPSRRVGDPVTRFDVQAHRGGLGLTTEETPQGFSKALALGVSTLELDTQVTQDGAVVVTHDRQVQAVKCRDTAPVTPGDREYPYVGKFITDLTLAQVQTLDCGYQQLPGHPAQQVVTGVKMAQLRDVFAVVRAHRAWGVRLNIETKVEAGAPEQTAPRELFVKRVREEIATSGLERQVTVQSFDWGALRVMHDLAPAIPLVALTNDDFLQVGQPGASPWLGGLDADDFGGDFVAAADAIPGVSTLSPVAGLPQSGKTGDAGYRFYTDADMVARANASGLKVVPWTVDDPATMETLIDAGVDGLITDYPDVLRAVLADKGMRQPRPYALQR</sequence>
<reference evidence="4 5" key="1">
    <citation type="submission" date="2018-10" db="EMBL/GenBank/DDBJ databases">
        <title>Sequencing the genomes of 1000 actinobacteria strains.</title>
        <authorList>
            <person name="Klenk H.-P."/>
        </authorList>
    </citation>
    <scope>NUCLEOTIDE SEQUENCE [LARGE SCALE GENOMIC DNA]</scope>
    <source>
        <strain evidence="4 5">DSM 44267</strain>
    </source>
</reference>
<dbReference type="RefSeq" id="WP_211333290.1">
    <property type="nucleotide sequence ID" value="NZ_RBXT01000001.1"/>
</dbReference>
<dbReference type="PANTHER" id="PTHR37957:SF1">
    <property type="entry name" value="PHYTASE-LIKE DOMAIN-CONTAINING PROTEIN"/>
    <property type="match status" value="1"/>
</dbReference>
<feature type="signal peptide" evidence="2">
    <location>
        <begin position="1"/>
        <end position="30"/>
    </location>
</feature>